<evidence type="ECO:0000259" key="1">
    <source>
        <dbReference type="Pfam" id="PF01968"/>
    </source>
</evidence>
<sequence length="703" mass="75434">MPQAHAFPSRPGISMNQIGVDIGGTFTDLVGYRAGELLLAKTLTTPANPTQGVANALELANTELGELDEFLHGSTIAINTVLERKGVVTALITTAGFRDVYEIGRGNRPEAFNIHFQRPLPLIPRDLRFEVAERLNARGDVLTPLDESAVRELGAQLVEAGVESIAICFLHAYANPQHEIAAGRILREAYPGLFVTLSHEILREFREYERTSTTALNAYVGPRVQKYLHTLKSHLDARSFKGAIHIMRSNGGSMSLSHAAIEPVSMMESGPVAGMIAAGHVAKVLGIHQAIGFDMGGTTAKATLITEGIPAIEDGYYIGGYATGQPMQLPVVSIVEVGAGGGSIAWCDRSGGLHVGPQSASSTPGPVCYGRGGTEPTVTDANVVLGRLNPSRFLGGGMALDLEGAKHALRERVGAGLELSAEQAAMGVVQIADSAMALAVRAVSVRKGVDPRDTAMIAFGGAGPVHAAALCKEIYIPTLVIPKLPGNFSALGMLLAPWRHDLVRTLVGELGKLDQQAVQAAFEELTNAAKHQLEEDDLSDREARLDFAVDLRYRGQEHSITVPLAGPDALSHTNSEMRARFDELHEQRYGHSADGEIIEVVNLRLTATIVRGDHNADDFISAPFTVRERQAEQEREVYFDDSATPLRARILWRPSLEPGFTVEGPAVIEEPHSTTVIFPGDVARITEHGHMVVTIKLPEGNAQ</sequence>
<dbReference type="InterPro" id="IPR008040">
    <property type="entry name" value="Hydant_A_N"/>
</dbReference>
<accession>A0A7Z2GQN9</accession>
<organism evidence="4 5">
    <name type="scientific">Paraburkholderia acidisoli</name>
    <dbReference type="NCBI Taxonomy" id="2571748"/>
    <lineage>
        <taxon>Bacteria</taxon>
        <taxon>Pseudomonadati</taxon>
        <taxon>Pseudomonadota</taxon>
        <taxon>Betaproteobacteria</taxon>
        <taxon>Burkholderiales</taxon>
        <taxon>Burkholderiaceae</taxon>
        <taxon>Paraburkholderia</taxon>
    </lineage>
</organism>
<feature type="domain" description="Hydantoinase A/oxoprolinase" evidence="1">
    <location>
        <begin position="210"/>
        <end position="501"/>
    </location>
</feature>
<evidence type="ECO:0000259" key="2">
    <source>
        <dbReference type="Pfam" id="PF05378"/>
    </source>
</evidence>
<feature type="domain" description="Hydantoinase/oxoprolinase N-terminal" evidence="2">
    <location>
        <begin position="18"/>
        <end position="189"/>
    </location>
</feature>
<gene>
    <name evidence="4" type="ORF">FAZ98_30845</name>
</gene>
<evidence type="ECO:0000313" key="4">
    <source>
        <dbReference type="EMBL" id="QGZ66208.1"/>
    </source>
</evidence>
<reference evidence="4 5" key="1">
    <citation type="submission" date="2019-12" db="EMBL/GenBank/DDBJ databases">
        <title>Paraburkholderia acidiphila 7Q-K02 sp. nov and Paraburkholderia acidisoli DHF22 sp. nov., two strains isolated from forest soil.</title>
        <authorList>
            <person name="Gao Z."/>
            <person name="Qiu L."/>
        </authorList>
    </citation>
    <scope>NUCLEOTIDE SEQUENCE [LARGE SCALE GENOMIC DNA]</scope>
    <source>
        <strain evidence="4 5">DHF22</strain>
    </source>
</reference>
<keyword evidence="5" id="KW-1185">Reference proteome</keyword>
<dbReference type="GO" id="GO:0017168">
    <property type="term" value="F:5-oxoprolinase (ATP-hydrolyzing) activity"/>
    <property type="evidence" value="ECO:0007669"/>
    <property type="project" value="TreeGrafter"/>
</dbReference>
<dbReference type="AlphaFoldDB" id="A0A7Z2GQN9"/>
<dbReference type="Proteomes" id="UP000433577">
    <property type="component" value="Chromosome 4"/>
</dbReference>
<dbReference type="PANTHER" id="PTHR11365:SF23">
    <property type="entry name" value="HYPOTHETICAL 5-OXOPROLINASE (EUROFUNG)-RELATED"/>
    <property type="match status" value="1"/>
</dbReference>
<evidence type="ECO:0000259" key="3">
    <source>
        <dbReference type="Pfam" id="PF19278"/>
    </source>
</evidence>
<evidence type="ECO:0000313" key="5">
    <source>
        <dbReference type="Proteomes" id="UP000433577"/>
    </source>
</evidence>
<dbReference type="GO" id="GO:0005829">
    <property type="term" value="C:cytosol"/>
    <property type="evidence" value="ECO:0007669"/>
    <property type="project" value="TreeGrafter"/>
</dbReference>
<dbReference type="InterPro" id="IPR002821">
    <property type="entry name" value="Hydantoinase_A"/>
</dbReference>
<name>A0A7Z2GQN9_9BURK</name>
<dbReference type="Pfam" id="PF05378">
    <property type="entry name" value="Hydant_A_N"/>
    <property type="match status" value="1"/>
</dbReference>
<dbReference type="PANTHER" id="PTHR11365">
    <property type="entry name" value="5-OXOPROLINASE RELATED"/>
    <property type="match status" value="1"/>
</dbReference>
<proteinExistence type="predicted"/>
<dbReference type="Pfam" id="PF01968">
    <property type="entry name" value="Hydantoinase_A"/>
    <property type="match status" value="1"/>
</dbReference>
<feature type="domain" description="Acetophenone carboxylase-like C-terminal" evidence="3">
    <location>
        <begin position="516"/>
        <end position="688"/>
    </location>
</feature>
<dbReference type="EMBL" id="CP046916">
    <property type="protein sequence ID" value="QGZ66208.1"/>
    <property type="molecule type" value="Genomic_DNA"/>
</dbReference>
<dbReference type="InterPro" id="IPR049517">
    <property type="entry name" value="ACX-like_C"/>
</dbReference>
<dbReference type="InterPro" id="IPR045079">
    <property type="entry name" value="Oxoprolinase-like"/>
</dbReference>
<dbReference type="GO" id="GO:0006749">
    <property type="term" value="P:glutathione metabolic process"/>
    <property type="evidence" value="ECO:0007669"/>
    <property type="project" value="TreeGrafter"/>
</dbReference>
<protein>
    <submittedName>
        <fullName evidence="4">Hydantoinase/oxoprolinase family protein</fullName>
    </submittedName>
</protein>
<dbReference type="KEGG" id="pacs:FAZ98_30845"/>
<dbReference type="Pfam" id="PF19278">
    <property type="entry name" value="Hydant_A_C"/>
    <property type="match status" value="1"/>
</dbReference>